<feature type="transmembrane region" description="Helical" evidence="6">
    <location>
        <begin position="285"/>
        <end position="303"/>
    </location>
</feature>
<evidence type="ECO:0000313" key="7">
    <source>
        <dbReference type="EMBL" id="KAJ8664119.1"/>
    </source>
</evidence>
<comment type="subcellular location">
    <subcellularLocation>
        <location evidence="1">Membrane</location>
        <topology evidence="1">Multi-pass membrane protein</topology>
    </subcellularLocation>
</comment>
<evidence type="ECO:0000256" key="2">
    <source>
        <dbReference type="ARBA" id="ARBA00022692"/>
    </source>
</evidence>
<evidence type="ECO:0000256" key="5">
    <source>
        <dbReference type="SAM" id="MobiDB-lite"/>
    </source>
</evidence>
<keyword evidence="4 6" id="KW-0472">Membrane</keyword>
<protein>
    <submittedName>
        <fullName evidence="7">Uncharacterized protein</fullName>
    </submittedName>
</protein>
<keyword evidence="3 6" id="KW-1133">Transmembrane helix</keyword>
<feature type="transmembrane region" description="Helical" evidence="6">
    <location>
        <begin position="75"/>
        <end position="93"/>
    </location>
</feature>
<dbReference type="RefSeq" id="XP_058349031.1">
    <property type="nucleotide sequence ID" value="XM_058480508.1"/>
</dbReference>
<feature type="transmembrane region" description="Helical" evidence="6">
    <location>
        <begin position="35"/>
        <end position="54"/>
    </location>
</feature>
<evidence type="ECO:0000256" key="6">
    <source>
        <dbReference type="SAM" id="Phobius"/>
    </source>
</evidence>
<feature type="region of interest" description="Disordered" evidence="5">
    <location>
        <begin position="395"/>
        <end position="414"/>
    </location>
</feature>
<evidence type="ECO:0000256" key="1">
    <source>
        <dbReference type="ARBA" id="ARBA00004141"/>
    </source>
</evidence>
<accession>A0AAD7Y594</accession>
<feature type="compositionally biased region" description="Pro residues" evidence="5">
    <location>
        <begin position="478"/>
        <end position="491"/>
    </location>
</feature>
<feature type="transmembrane region" description="Helical" evidence="6">
    <location>
        <begin position="99"/>
        <end position="118"/>
    </location>
</feature>
<evidence type="ECO:0000313" key="8">
    <source>
        <dbReference type="Proteomes" id="UP001234581"/>
    </source>
</evidence>
<name>A0AAD7Y594_9FUNG</name>
<keyword evidence="2 6" id="KW-0812">Transmembrane</keyword>
<dbReference type="Proteomes" id="UP001234581">
    <property type="component" value="Unassembled WGS sequence"/>
</dbReference>
<dbReference type="GO" id="GO:0016020">
    <property type="term" value="C:membrane"/>
    <property type="evidence" value="ECO:0007669"/>
    <property type="project" value="UniProtKB-SubCell"/>
</dbReference>
<gene>
    <name evidence="7" type="ORF">O0I10_000398</name>
</gene>
<dbReference type="PANTHER" id="PTHR23423">
    <property type="entry name" value="ORGANIC SOLUTE TRANSPORTER-RELATED"/>
    <property type="match status" value="1"/>
</dbReference>
<organism evidence="7 8">
    <name type="scientific">Lichtheimia ornata</name>
    <dbReference type="NCBI Taxonomy" id="688661"/>
    <lineage>
        <taxon>Eukaryota</taxon>
        <taxon>Fungi</taxon>
        <taxon>Fungi incertae sedis</taxon>
        <taxon>Mucoromycota</taxon>
        <taxon>Mucoromycotina</taxon>
        <taxon>Mucoromycetes</taxon>
        <taxon>Mucorales</taxon>
        <taxon>Lichtheimiaceae</taxon>
        <taxon>Lichtheimia</taxon>
    </lineage>
</organism>
<evidence type="ECO:0000256" key="3">
    <source>
        <dbReference type="ARBA" id="ARBA00022989"/>
    </source>
</evidence>
<dbReference type="AlphaFoldDB" id="A0AAD7Y594"/>
<feature type="transmembrane region" description="Helical" evidence="6">
    <location>
        <begin position="243"/>
        <end position="265"/>
    </location>
</feature>
<dbReference type="EMBL" id="JARTCD010000001">
    <property type="protein sequence ID" value="KAJ8664119.1"/>
    <property type="molecule type" value="Genomic_DNA"/>
</dbReference>
<keyword evidence="8" id="KW-1185">Reference proteome</keyword>
<feature type="region of interest" description="Disordered" evidence="5">
    <location>
        <begin position="453"/>
        <end position="535"/>
    </location>
</feature>
<proteinExistence type="predicted"/>
<evidence type="ECO:0000256" key="4">
    <source>
        <dbReference type="ARBA" id="ARBA00023136"/>
    </source>
</evidence>
<dbReference type="InterPro" id="IPR005178">
    <property type="entry name" value="Ostalpha/TMEM184C"/>
</dbReference>
<sequence length="535" mass="60506">MAEQCPTVGGLGEDGFNPDFDLKQLVLDPNSNMHIWGWLISGFLTLVTVTITAHTVKQHLGHYYTPDIQRYKVRVLAYPAIYAALAWFSYLRYKYETVIMFFAKLFESFAVYSLYMLLQSYLQPYRQKNEGQKIAVTTKVLGLVKITLKSKWGLHFRVITDICVLQFPIWNIIQSLVSIITQVKGVYCDGQFALNGAYTYLVIINFASLSLILAVLFTYLAVYNDEWKHGRIRAHGMFWCVKLPIMVIFYFGDLLLAALSHFDLIHDEAPKHSGGTFWPAAAIKNGYYVLLICAVMAIVALLMDRFFGLDPQEYILDDEEATSWRAYILAFVDGYLSFVPEFFKNVFLCGGDTVLLAKKRMHLRKKQQHARRLSDDEHHLLTPDVHDLETAQVLEDPYPELSEPPTALRQRRVSVDEGQEAACSLWHGQTSSSASPAFNSSAVPLKPLGTFQDEQRQEQHEAPSSRDISTTTTRNDEPPPIPALALPPPPKQSRVLNHNDEPSEEAIAKSAHFQPHDRNDASGGGSSSDRPYGFF</sequence>
<comment type="caution">
    <text evidence="7">The sequence shown here is derived from an EMBL/GenBank/DDBJ whole genome shotgun (WGS) entry which is preliminary data.</text>
</comment>
<dbReference type="Pfam" id="PF03619">
    <property type="entry name" value="Solute_trans_a"/>
    <property type="match status" value="1"/>
</dbReference>
<feature type="transmembrane region" description="Helical" evidence="6">
    <location>
        <begin position="200"/>
        <end position="222"/>
    </location>
</feature>
<feature type="compositionally biased region" description="Basic and acidic residues" evidence="5">
    <location>
        <begin position="453"/>
        <end position="464"/>
    </location>
</feature>
<dbReference type="SMART" id="SM01417">
    <property type="entry name" value="Solute_trans_a"/>
    <property type="match status" value="1"/>
</dbReference>
<reference evidence="7 8" key="1">
    <citation type="submission" date="2023-03" db="EMBL/GenBank/DDBJ databases">
        <title>Genome sequence of Lichtheimia ornata CBS 291.66.</title>
        <authorList>
            <person name="Mohabir J.T."/>
            <person name="Shea T.P."/>
            <person name="Kurbessoian T."/>
            <person name="Berby B."/>
            <person name="Fontaine J."/>
            <person name="Livny J."/>
            <person name="Gnirke A."/>
            <person name="Stajich J.E."/>
            <person name="Cuomo C.A."/>
        </authorList>
    </citation>
    <scope>NUCLEOTIDE SEQUENCE [LARGE SCALE GENOMIC DNA]</scope>
    <source>
        <strain evidence="7">CBS 291.66</strain>
    </source>
</reference>
<dbReference type="GeneID" id="83207820"/>